<reference evidence="1" key="1">
    <citation type="submission" date="2024-07" db="EMBL/GenBank/DDBJ databases">
        <title>Complete genome sequences of cellulolytic bacteria, Kitasatospora sp. CMC57 and Streptomyces sp. CMC78, isolated from Japanese agricultural soil.</title>
        <authorList>
            <person name="Hashimoto T."/>
            <person name="Ito M."/>
            <person name="Iwamoto M."/>
            <person name="Fukahori D."/>
            <person name="Shoda T."/>
            <person name="Sakoda M."/>
            <person name="Morohoshi T."/>
            <person name="Mitsuboshi M."/>
            <person name="Nishizawa T."/>
        </authorList>
    </citation>
    <scope>NUCLEOTIDE SEQUENCE</scope>
    <source>
        <strain evidence="1">CMC57</strain>
    </source>
</reference>
<dbReference type="SUPFAM" id="SSF54675">
    <property type="entry name" value="Nicotinate/Quinolinate PRTase N-terminal domain-like"/>
    <property type="match status" value="1"/>
</dbReference>
<evidence type="ECO:0000313" key="1">
    <source>
        <dbReference type="EMBL" id="BFP44117.1"/>
    </source>
</evidence>
<protein>
    <submittedName>
        <fullName evidence="1">Uncharacterized protein</fullName>
    </submittedName>
</protein>
<dbReference type="EMBL" id="AP035881">
    <property type="protein sequence ID" value="BFP44117.1"/>
    <property type="molecule type" value="Genomic_DNA"/>
</dbReference>
<name>A0AB33JN22_9ACTN</name>
<dbReference type="AlphaFoldDB" id="A0AB33JN22"/>
<accession>A0AB33JN22</accession>
<dbReference type="Gene3D" id="3.20.140.10">
    <property type="entry name" value="nicotinate phosphoribosyltransferase"/>
    <property type="match status" value="1"/>
</dbReference>
<organism evidence="1">
    <name type="scientific">Kitasatospora sp. CMC57</name>
    <dbReference type="NCBI Taxonomy" id="3231513"/>
    <lineage>
        <taxon>Bacteria</taxon>
        <taxon>Bacillati</taxon>
        <taxon>Actinomycetota</taxon>
        <taxon>Actinomycetes</taxon>
        <taxon>Kitasatosporales</taxon>
        <taxon>Streptomycetaceae</taxon>
        <taxon>Kitasatospora</taxon>
    </lineage>
</organism>
<proteinExistence type="predicted"/>
<gene>
    <name evidence="1" type="ORF">KCMC57_04850</name>
</gene>
<sequence>MLCGGWESGKGALCRRYRVSDARITDLYEVTTAHSYLAEGMTASATFLRKLPPGRGFLVAAGLDPHGRRWRRDDA</sequence>